<protein>
    <submittedName>
        <fullName evidence="2">Uncharacterized protein</fullName>
    </submittedName>
</protein>
<accession>A0A0D3EYK0</accession>
<evidence type="ECO:0000256" key="1">
    <source>
        <dbReference type="SAM" id="MobiDB-lite"/>
    </source>
</evidence>
<evidence type="ECO:0000313" key="2">
    <source>
        <dbReference type="EnsemblPlants" id="OBART01G43610.3"/>
    </source>
</evidence>
<proteinExistence type="predicted"/>
<dbReference type="Gramene" id="OBART01G43610.3">
    <property type="protein sequence ID" value="OBART01G43610.3"/>
    <property type="gene ID" value="OBART01G43610"/>
</dbReference>
<evidence type="ECO:0000313" key="3">
    <source>
        <dbReference type="Proteomes" id="UP000026960"/>
    </source>
</evidence>
<dbReference type="AlphaFoldDB" id="A0A0D3EYK0"/>
<feature type="region of interest" description="Disordered" evidence="1">
    <location>
        <begin position="1"/>
        <end position="29"/>
    </location>
</feature>
<dbReference type="HOGENOM" id="CLU_2593544_0_0_1"/>
<name>A0A0D3EYK0_9ORYZ</name>
<dbReference type="EnsemblPlants" id="OBART01G43610.3">
    <property type="protein sequence ID" value="OBART01G43610.3"/>
    <property type="gene ID" value="OBART01G43610"/>
</dbReference>
<organism evidence="2">
    <name type="scientific">Oryza barthii</name>
    <dbReference type="NCBI Taxonomy" id="65489"/>
    <lineage>
        <taxon>Eukaryota</taxon>
        <taxon>Viridiplantae</taxon>
        <taxon>Streptophyta</taxon>
        <taxon>Embryophyta</taxon>
        <taxon>Tracheophyta</taxon>
        <taxon>Spermatophyta</taxon>
        <taxon>Magnoliopsida</taxon>
        <taxon>Liliopsida</taxon>
        <taxon>Poales</taxon>
        <taxon>Poaceae</taxon>
        <taxon>BOP clade</taxon>
        <taxon>Oryzoideae</taxon>
        <taxon>Oryzeae</taxon>
        <taxon>Oryzinae</taxon>
        <taxon>Oryza</taxon>
    </lineage>
</organism>
<keyword evidence="3" id="KW-1185">Reference proteome</keyword>
<reference evidence="2" key="1">
    <citation type="journal article" date="2009" name="Rice">
        <title>De Novo Next Generation Sequencing of Plant Genomes.</title>
        <authorList>
            <person name="Rounsley S."/>
            <person name="Marri P.R."/>
            <person name="Yu Y."/>
            <person name="He R."/>
            <person name="Sisneros N."/>
            <person name="Goicoechea J.L."/>
            <person name="Lee S.J."/>
            <person name="Angelova A."/>
            <person name="Kudrna D."/>
            <person name="Luo M."/>
            <person name="Affourtit J."/>
            <person name="Desany B."/>
            <person name="Knight J."/>
            <person name="Niazi F."/>
            <person name="Egholm M."/>
            <person name="Wing R.A."/>
        </authorList>
    </citation>
    <scope>NUCLEOTIDE SEQUENCE [LARGE SCALE GENOMIC DNA]</scope>
    <source>
        <strain evidence="2">cv. IRGC 105608</strain>
    </source>
</reference>
<reference evidence="2" key="2">
    <citation type="submission" date="2015-03" db="UniProtKB">
        <authorList>
            <consortium name="EnsemblPlants"/>
        </authorList>
    </citation>
    <scope>IDENTIFICATION</scope>
</reference>
<dbReference type="Proteomes" id="UP000026960">
    <property type="component" value="Chromosome 1"/>
</dbReference>
<sequence length="80" mass="8406">METFAPGKTQTQGRSAAPDTPRLDAYNGRSSLFPRPLQHAAQLVLELCVILTTPPPLTVVGIDDATTGTLSSLNLSANTV</sequence>